<dbReference type="Gene3D" id="3.30.565.10">
    <property type="entry name" value="Histidine kinase-like ATPase, C-terminal domain"/>
    <property type="match status" value="1"/>
</dbReference>
<accession>A0A1G6XPH8</accession>
<dbReference type="InterPro" id="IPR050980">
    <property type="entry name" value="2C_sensor_his_kinase"/>
</dbReference>
<evidence type="ECO:0000256" key="6">
    <source>
        <dbReference type="ARBA" id="ARBA00022679"/>
    </source>
</evidence>
<dbReference type="OrthoDB" id="9804645at2"/>
<dbReference type="PROSITE" id="PS50885">
    <property type="entry name" value="HAMP"/>
    <property type="match status" value="1"/>
</dbReference>
<comment type="subcellular location">
    <subcellularLocation>
        <location evidence="2">Cell membrane</location>
        <topology evidence="2">Multi-pass membrane protein</topology>
    </subcellularLocation>
</comment>
<dbReference type="Gene3D" id="1.10.287.130">
    <property type="match status" value="1"/>
</dbReference>
<comment type="catalytic activity">
    <reaction evidence="1">
        <text>ATP + protein L-histidine = ADP + protein N-phospho-L-histidine.</text>
        <dbReference type="EC" id="2.7.13.3"/>
    </reaction>
</comment>
<reference evidence="13 14" key="1">
    <citation type="submission" date="2016-10" db="EMBL/GenBank/DDBJ databases">
        <authorList>
            <person name="de Groot N.N."/>
        </authorList>
    </citation>
    <scope>NUCLEOTIDE SEQUENCE [LARGE SCALE GENOMIC DNA]</scope>
    <source>
        <strain evidence="13 14">DSM 16957</strain>
    </source>
</reference>
<dbReference type="Proteomes" id="UP000199603">
    <property type="component" value="Unassembled WGS sequence"/>
</dbReference>
<evidence type="ECO:0000259" key="11">
    <source>
        <dbReference type="PROSITE" id="PS50109"/>
    </source>
</evidence>
<dbReference type="PANTHER" id="PTHR44936:SF10">
    <property type="entry name" value="SENSOR PROTEIN RSTB"/>
    <property type="match status" value="1"/>
</dbReference>
<dbReference type="SUPFAM" id="SSF47384">
    <property type="entry name" value="Homodimeric domain of signal transducing histidine kinase"/>
    <property type="match status" value="1"/>
</dbReference>
<protein>
    <recommendedName>
        <fullName evidence="3">histidine kinase</fullName>
        <ecNumber evidence="3">2.7.13.3</ecNumber>
    </recommendedName>
</protein>
<dbReference type="AlphaFoldDB" id="A0A1G6XPH8"/>
<evidence type="ECO:0000259" key="12">
    <source>
        <dbReference type="PROSITE" id="PS50885"/>
    </source>
</evidence>
<dbReference type="InterPro" id="IPR003660">
    <property type="entry name" value="HAMP_dom"/>
</dbReference>
<evidence type="ECO:0000256" key="7">
    <source>
        <dbReference type="ARBA" id="ARBA00022741"/>
    </source>
</evidence>
<dbReference type="PANTHER" id="PTHR44936">
    <property type="entry name" value="SENSOR PROTEIN CREC"/>
    <property type="match status" value="1"/>
</dbReference>
<dbReference type="STRING" id="265719.SAMN04488509_10791"/>
<evidence type="ECO:0000256" key="10">
    <source>
        <dbReference type="SAM" id="Phobius"/>
    </source>
</evidence>
<dbReference type="GO" id="GO:0005524">
    <property type="term" value="F:ATP binding"/>
    <property type="evidence" value="ECO:0007669"/>
    <property type="project" value="UniProtKB-KW"/>
</dbReference>
<dbReference type="PROSITE" id="PS50109">
    <property type="entry name" value="HIS_KIN"/>
    <property type="match status" value="1"/>
</dbReference>
<dbReference type="GO" id="GO:0000155">
    <property type="term" value="F:phosphorelay sensor kinase activity"/>
    <property type="evidence" value="ECO:0007669"/>
    <property type="project" value="InterPro"/>
</dbReference>
<keyword evidence="10" id="KW-0812">Transmembrane</keyword>
<dbReference type="SMART" id="SM00388">
    <property type="entry name" value="HisKA"/>
    <property type="match status" value="1"/>
</dbReference>
<evidence type="ECO:0000256" key="4">
    <source>
        <dbReference type="ARBA" id="ARBA00022475"/>
    </source>
</evidence>
<name>A0A1G6XPH8_9GAMM</name>
<keyword evidence="10" id="KW-1133">Transmembrane helix</keyword>
<evidence type="ECO:0000256" key="3">
    <source>
        <dbReference type="ARBA" id="ARBA00012438"/>
    </source>
</evidence>
<proteinExistence type="predicted"/>
<evidence type="ECO:0000256" key="5">
    <source>
        <dbReference type="ARBA" id="ARBA00022553"/>
    </source>
</evidence>
<dbReference type="SMART" id="SM00387">
    <property type="entry name" value="HATPase_c"/>
    <property type="match status" value="1"/>
</dbReference>
<dbReference type="EMBL" id="FNAG01000007">
    <property type="protein sequence ID" value="SDD80119.1"/>
    <property type="molecule type" value="Genomic_DNA"/>
</dbReference>
<dbReference type="PRINTS" id="PR00344">
    <property type="entry name" value="BCTRLSENSOR"/>
</dbReference>
<keyword evidence="7" id="KW-0547">Nucleotide-binding</keyword>
<dbReference type="GO" id="GO:0005886">
    <property type="term" value="C:plasma membrane"/>
    <property type="evidence" value="ECO:0007669"/>
    <property type="project" value="UniProtKB-SubCell"/>
</dbReference>
<organism evidence="13 14">
    <name type="scientific">Aquimonas voraii</name>
    <dbReference type="NCBI Taxonomy" id="265719"/>
    <lineage>
        <taxon>Bacteria</taxon>
        <taxon>Pseudomonadati</taxon>
        <taxon>Pseudomonadota</taxon>
        <taxon>Gammaproteobacteria</taxon>
        <taxon>Lysobacterales</taxon>
        <taxon>Lysobacteraceae</taxon>
        <taxon>Aquimonas</taxon>
    </lineage>
</organism>
<feature type="domain" description="Histidine kinase" evidence="11">
    <location>
        <begin position="321"/>
        <end position="530"/>
    </location>
</feature>
<keyword evidence="10" id="KW-0472">Membrane</keyword>
<feature type="domain" description="HAMP" evidence="12">
    <location>
        <begin position="260"/>
        <end position="313"/>
    </location>
</feature>
<dbReference type="InterPro" id="IPR036890">
    <property type="entry name" value="HATPase_C_sf"/>
</dbReference>
<dbReference type="SUPFAM" id="SSF55874">
    <property type="entry name" value="ATPase domain of HSP90 chaperone/DNA topoisomerase II/histidine kinase"/>
    <property type="match status" value="1"/>
</dbReference>
<gene>
    <name evidence="13" type="ORF">SAMN04488509_10791</name>
</gene>
<feature type="transmembrane region" description="Helical" evidence="10">
    <location>
        <begin position="240"/>
        <end position="259"/>
    </location>
</feature>
<dbReference type="Pfam" id="PF00512">
    <property type="entry name" value="HisKA"/>
    <property type="match status" value="1"/>
</dbReference>
<evidence type="ECO:0000313" key="14">
    <source>
        <dbReference type="Proteomes" id="UP000199603"/>
    </source>
</evidence>
<keyword evidence="14" id="KW-1185">Reference proteome</keyword>
<feature type="transmembrane region" description="Helical" evidence="10">
    <location>
        <begin position="20"/>
        <end position="45"/>
    </location>
</feature>
<evidence type="ECO:0000256" key="9">
    <source>
        <dbReference type="ARBA" id="ARBA00022840"/>
    </source>
</evidence>
<dbReference type="Gene3D" id="6.10.340.10">
    <property type="match status" value="1"/>
</dbReference>
<evidence type="ECO:0000256" key="1">
    <source>
        <dbReference type="ARBA" id="ARBA00000085"/>
    </source>
</evidence>
<dbReference type="InterPro" id="IPR005467">
    <property type="entry name" value="His_kinase_dom"/>
</dbReference>
<dbReference type="CDD" id="cd00082">
    <property type="entry name" value="HisKA"/>
    <property type="match status" value="1"/>
</dbReference>
<dbReference type="InterPro" id="IPR003661">
    <property type="entry name" value="HisK_dim/P_dom"/>
</dbReference>
<dbReference type="InterPro" id="IPR003594">
    <property type="entry name" value="HATPase_dom"/>
</dbReference>
<keyword evidence="9" id="KW-0067">ATP-binding</keyword>
<keyword evidence="4" id="KW-1003">Cell membrane</keyword>
<keyword evidence="8 13" id="KW-0418">Kinase</keyword>
<evidence type="ECO:0000313" key="13">
    <source>
        <dbReference type="EMBL" id="SDD80119.1"/>
    </source>
</evidence>
<dbReference type="InterPro" id="IPR036097">
    <property type="entry name" value="HisK_dim/P_sf"/>
</dbReference>
<keyword evidence="6" id="KW-0808">Transferase</keyword>
<keyword evidence="5" id="KW-0597">Phosphoprotein</keyword>
<dbReference type="InterPro" id="IPR004358">
    <property type="entry name" value="Sig_transdc_His_kin-like_C"/>
</dbReference>
<dbReference type="RefSeq" id="WP_143006668.1">
    <property type="nucleotide sequence ID" value="NZ_FNAG01000007.1"/>
</dbReference>
<sequence>MRILDSTPPPTQQHAVSSLFVRLYVGLILAMLLIAGGVVATLSLLEAQRAARYREAVLSAPMQLMAEGVARHAGEERQRWIDIAARLLTSELRVETTPQPPSELVVERMGEQQHRARLALPGSDNEQLVLLFQNWTEQQWRATTFLLLNELGRLPAGEQREALQRIADRLPYPLRHLGLDEVDLDPRQRERIAAGEVVMQIEWRDGGRPSTRFFAPYGERGDVLAVGPVPSLGPLPASTVLMLIVAAALAFSGVAVWAIRTLERRLQHIDRALARFGASDFELGELGPASPDAIGRLAQTTHRMAGRIRSLLRSQQELVQGISHDLRTPVARVRLRLELLQADASQQERIAGIRRDLDELESLIDAAITYSRLDEGGIVLASQPIDVAQELRAVVQDQRVLARDIELSTDLQVPARPLAADRALLRRAVQNLLGNALRHARSRVEVELREAVSGIRIAIEDDGPGVPESQRERIFEPFSRLDESRSKASGGYGLGLAIVRRIAERHGGRIACGAARLGGARFELELPWGIASAHSPAHP</sequence>
<dbReference type="Pfam" id="PF02518">
    <property type="entry name" value="HATPase_c"/>
    <property type="match status" value="1"/>
</dbReference>
<evidence type="ECO:0000256" key="8">
    <source>
        <dbReference type="ARBA" id="ARBA00022777"/>
    </source>
</evidence>
<evidence type="ECO:0000256" key="2">
    <source>
        <dbReference type="ARBA" id="ARBA00004651"/>
    </source>
</evidence>
<dbReference type="EC" id="2.7.13.3" evidence="3"/>